<dbReference type="Pfam" id="PF13986">
    <property type="entry name" value="DUF4224"/>
    <property type="match status" value="1"/>
</dbReference>
<protein>
    <recommendedName>
        <fullName evidence="1">DUF4224 domain-containing protein</fullName>
    </recommendedName>
</protein>
<dbReference type="EMBL" id="CAAHDG010000011">
    <property type="protein sequence ID" value="VGM50884.1"/>
    <property type="molecule type" value="Genomic_DNA"/>
</dbReference>
<feature type="domain" description="DUF4224" evidence="1">
    <location>
        <begin position="7"/>
        <end position="50"/>
    </location>
</feature>
<accession>A0A486VK27</accession>
<gene>
    <name evidence="2" type="ORF">SAMEA4873561_03876</name>
</gene>
<dbReference type="InterPro" id="IPR025319">
    <property type="entry name" value="DUF4224"/>
</dbReference>
<evidence type="ECO:0000313" key="2">
    <source>
        <dbReference type="EMBL" id="VGM50884.1"/>
    </source>
</evidence>
<dbReference type="AlphaFoldDB" id="A0A486VK27"/>
<proteinExistence type="predicted"/>
<reference evidence="2" key="1">
    <citation type="submission" date="2019-03" db="EMBL/GenBank/DDBJ databases">
        <authorList>
            <consortium name="Pathogen Informatics"/>
        </authorList>
    </citation>
    <scope>NUCLEOTIDE SEQUENCE</scope>
    <source>
        <strain evidence="2">5012STDY7626360</strain>
    </source>
</reference>
<sequence>MRHDHDIITREEMIELTGTPLKSKQCEALRRAGIFFMERADGHPKTTWGHFLNPIKYRGQKEETMHENDEPDFGAIFDGRKAKESCR</sequence>
<name>A0A486VK27_KLEPN</name>
<dbReference type="RefSeq" id="WP_047055816.1">
    <property type="nucleotide sequence ID" value="NZ_CAXOBE010000050.1"/>
</dbReference>
<organism evidence="2">
    <name type="scientific">Klebsiella pneumoniae</name>
    <dbReference type="NCBI Taxonomy" id="573"/>
    <lineage>
        <taxon>Bacteria</taxon>
        <taxon>Pseudomonadati</taxon>
        <taxon>Pseudomonadota</taxon>
        <taxon>Gammaproteobacteria</taxon>
        <taxon>Enterobacterales</taxon>
        <taxon>Enterobacteriaceae</taxon>
        <taxon>Klebsiella/Raoultella group</taxon>
        <taxon>Klebsiella</taxon>
        <taxon>Klebsiella pneumoniae complex</taxon>
    </lineage>
</organism>
<evidence type="ECO:0000259" key="1">
    <source>
        <dbReference type="Pfam" id="PF13986"/>
    </source>
</evidence>